<reference evidence="2 3" key="1">
    <citation type="submission" date="2016-10" db="EMBL/GenBank/DDBJ databases">
        <authorList>
            <person name="de Groot N.N."/>
        </authorList>
    </citation>
    <scope>NUCLEOTIDE SEQUENCE [LARGE SCALE GENOMIC DNA]</scope>
    <source>
        <strain evidence="2 3">DSM 43067</strain>
    </source>
</reference>
<keyword evidence="3" id="KW-1185">Reference proteome</keyword>
<dbReference type="EMBL" id="FOVH01000003">
    <property type="protein sequence ID" value="SFN83032.1"/>
    <property type="molecule type" value="Genomic_DNA"/>
</dbReference>
<sequence length="70" mass="7417">MLYVLGIIIALAVLGPLFGADSRDGLDWTPNNFWLRRRTDVDPVRRTDSPGRPNGGPASAGASRTIPAAG</sequence>
<feature type="region of interest" description="Disordered" evidence="1">
    <location>
        <begin position="39"/>
        <end position="70"/>
    </location>
</feature>
<protein>
    <submittedName>
        <fullName evidence="2">Uncharacterized protein</fullName>
    </submittedName>
</protein>
<name>A0A1I5C889_9ACTN</name>
<organism evidence="2 3">
    <name type="scientific">Actinomadura madurae</name>
    <dbReference type="NCBI Taxonomy" id="1993"/>
    <lineage>
        <taxon>Bacteria</taxon>
        <taxon>Bacillati</taxon>
        <taxon>Actinomycetota</taxon>
        <taxon>Actinomycetes</taxon>
        <taxon>Streptosporangiales</taxon>
        <taxon>Thermomonosporaceae</taxon>
        <taxon>Actinomadura</taxon>
    </lineage>
</organism>
<feature type="compositionally biased region" description="Basic and acidic residues" evidence="1">
    <location>
        <begin position="39"/>
        <end position="49"/>
    </location>
</feature>
<dbReference type="Proteomes" id="UP000183413">
    <property type="component" value="Unassembled WGS sequence"/>
</dbReference>
<accession>A0A1I5C889</accession>
<dbReference type="InParanoid" id="A0A1I5C889"/>
<evidence type="ECO:0000313" key="3">
    <source>
        <dbReference type="Proteomes" id="UP000183413"/>
    </source>
</evidence>
<gene>
    <name evidence="2" type="ORF">SAMN04489713_103169</name>
</gene>
<dbReference type="AlphaFoldDB" id="A0A1I5C889"/>
<evidence type="ECO:0000256" key="1">
    <source>
        <dbReference type="SAM" id="MobiDB-lite"/>
    </source>
</evidence>
<proteinExistence type="predicted"/>
<evidence type="ECO:0000313" key="2">
    <source>
        <dbReference type="EMBL" id="SFN83032.1"/>
    </source>
</evidence>